<dbReference type="AlphaFoldDB" id="I4ED12"/>
<reference evidence="2 3" key="1">
    <citation type="journal article" date="2012" name="ISME J.">
        <title>Nitrification expanded: discovery, physiology and genomics of a nitrite-oxidizing bacterium from the phylum Chloroflexi.</title>
        <authorList>
            <person name="Sorokin D.Y."/>
            <person name="Lucker S."/>
            <person name="Vejmelkova D."/>
            <person name="Kostrikina N.A."/>
            <person name="Kleerebezem R."/>
            <person name="Rijpstra W.I."/>
            <person name="Damste J.S."/>
            <person name="Le Paslier D."/>
            <person name="Muyzer G."/>
            <person name="Wagner M."/>
            <person name="van Loosdrecht M.C."/>
            <person name="Daims H."/>
        </authorList>
    </citation>
    <scope>NUCLEOTIDE SEQUENCE [LARGE SCALE GENOMIC DNA]</scope>
    <source>
        <strain evidence="3">none</strain>
    </source>
</reference>
<sequence length="191" mass="20727">MDRARLGVPGAVHYFVKNTRHARPSRLASPLTGSLTHRLPTGHHPATDRGPPAIPHAENRVEFGYVSTTLWEHCSQRDLTREVRLDNSPCILQNAGRSGYASTTHPFSSEIRDFVCKIRVLPRPDTDVDGIDWEATVEIGSGGGQREPRVGAGKRAGHRGTTPSTGGGHRETLGRIGSRGPDVYQQVRAAG</sequence>
<evidence type="ECO:0000256" key="1">
    <source>
        <dbReference type="SAM" id="MobiDB-lite"/>
    </source>
</evidence>
<keyword evidence="3" id="KW-1185">Reference proteome</keyword>
<accession>I4ED12</accession>
<dbReference type="Proteomes" id="UP000004221">
    <property type="component" value="Unassembled WGS sequence"/>
</dbReference>
<dbReference type="EMBL" id="CAGS01000037">
    <property type="protein sequence ID" value="CCF82574.1"/>
    <property type="molecule type" value="Genomic_DNA"/>
</dbReference>
<organism evidence="2 3">
    <name type="scientific">Nitrolancea hollandica Lb</name>
    <dbReference type="NCBI Taxonomy" id="1129897"/>
    <lineage>
        <taxon>Bacteria</taxon>
        <taxon>Pseudomonadati</taxon>
        <taxon>Thermomicrobiota</taxon>
        <taxon>Thermomicrobia</taxon>
        <taxon>Sphaerobacterales</taxon>
        <taxon>Sphaerobacterineae</taxon>
        <taxon>Sphaerobacteraceae</taxon>
        <taxon>Nitrolancea</taxon>
    </lineage>
</organism>
<evidence type="ECO:0000313" key="3">
    <source>
        <dbReference type="Proteomes" id="UP000004221"/>
    </source>
</evidence>
<proteinExistence type="predicted"/>
<protein>
    <submittedName>
        <fullName evidence="2">Uncharacterized protein</fullName>
    </submittedName>
</protein>
<name>I4ED12_9BACT</name>
<gene>
    <name evidence="2" type="ORF">NITHO_1310002</name>
</gene>
<feature type="region of interest" description="Disordered" evidence="1">
    <location>
        <begin position="139"/>
        <end position="184"/>
    </location>
</feature>
<comment type="caution">
    <text evidence="2">The sequence shown here is derived from an EMBL/GenBank/DDBJ whole genome shotgun (WGS) entry which is preliminary data.</text>
</comment>
<evidence type="ECO:0000313" key="2">
    <source>
        <dbReference type="EMBL" id="CCF82574.1"/>
    </source>
</evidence>